<reference evidence="2 3" key="1">
    <citation type="submission" date="2018-03" db="EMBL/GenBank/DDBJ databases">
        <title>The ancient ancestry and fast evolution of plastids.</title>
        <authorList>
            <person name="Moore K.R."/>
            <person name="Magnabosco C."/>
            <person name="Momper L."/>
            <person name="Gold D.A."/>
            <person name="Bosak T."/>
            <person name="Fournier G.P."/>
        </authorList>
    </citation>
    <scope>NUCLEOTIDE SEQUENCE [LARGE SCALE GENOMIC DNA]</scope>
    <source>
        <strain evidence="2 3">CCALA 016</strain>
    </source>
</reference>
<dbReference type="Pfam" id="PF00149">
    <property type="entry name" value="Metallophos"/>
    <property type="match status" value="1"/>
</dbReference>
<dbReference type="InterPro" id="IPR050126">
    <property type="entry name" value="Ap4A_hydrolase"/>
</dbReference>
<dbReference type="EMBL" id="PXOH01000026">
    <property type="protein sequence ID" value="PSF34464.1"/>
    <property type="molecule type" value="Genomic_DNA"/>
</dbReference>
<dbReference type="CDD" id="cd00144">
    <property type="entry name" value="MPP_PPP_family"/>
    <property type="match status" value="1"/>
</dbReference>
<dbReference type="PANTHER" id="PTHR42850">
    <property type="entry name" value="METALLOPHOSPHOESTERASE"/>
    <property type="match status" value="1"/>
</dbReference>
<proteinExistence type="predicted"/>
<gene>
    <name evidence="2" type="ORF">C7H19_18720</name>
</gene>
<dbReference type="GO" id="GO:0016791">
    <property type="term" value="F:phosphatase activity"/>
    <property type="evidence" value="ECO:0007669"/>
    <property type="project" value="TreeGrafter"/>
</dbReference>
<dbReference type="InterPro" id="IPR029052">
    <property type="entry name" value="Metallo-depent_PP-like"/>
</dbReference>
<evidence type="ECO:0000313" key="3">
    <source>
        <dbReference type="Proteomes" id="UP000239001"/>
    </source>
</evidence>
<dbReference type="OrthoDB" id="384253at2"/>
<sequence>MSTLVIGDIHGCSKALDHLLKAVGLRSYDKIITLGDYVNKGPDSKGVLERLIKLNKTGQLIPLLGNHDIIMLEARTDKKAALDWFYKKDGNKTLASYGQNDLKALSNIPNSHWNFLEKKCYSWLETENFIFVHANLNPKLPLNQQSQQDLFWKKLDKPLPHYSGKTMICGHTSQKNGKPINLGYAICIDTWACGRGWLTGLEIETGRVWQANQKGDIRTSWINDYYTRPIALPANQEVVHAL</sequence>
<dbReference type="RefSeq" id="WP_106458447.1">
    <property type="nucleotide sequence ID" value="NZ_PXOH01000026.1"/>
</dbReference>
<comment type="caution">
    <text evidence="2">The sequence shown here is derived from an EMBL/GenBank/DDBJ whole genome shotgun (WGS) entry which is preliminary data.</text>
</comment>
<dbReference type="PANTHER" id="PTHR42850:SF4">
    <property type="entry name" value="ZINC-DEPENDENT ENDOPOLYPHOSPHATASE"/>
    <property type="match status" value="1"/>
</dbReference>
<dbReference type="Gene3D" id="3.60.21.10">
    <property type="match status" value="1"/>
</dbReference>
<protein>
    <submittedName>
        <fullName evidence="2">Serine/threonine protein phosphatase</fullName>
    </submittedName>
</protein>
<accession>A0A2T1LTT4</accession>
<feature type="domain" description="Calcineurin-like phosphoesterase" evidence="1">
    <location>
        <begin position="1"/>
        <end position="171"/>
    </location>
</feature>
<evidence type="ECO:0000259" key="1">
    <source>
        <dbReference type="Pfam" id="PF00149"/>
    </source>
</evidence>
<dbReference type="Proteomes" id="UP000239001">
    <property type="component" value="Unassembled WGS sequence"/>
</dbReference>
<dbReference type="SUPFAM" id="SSF56300">
    <property type="entry name" value="Metallo-dependent phosphatases"/>
    <property type="match status" value="1"/>
</dbReference>
<evidence type="ECO:0000313" key="2">
    <source>
        <dbReference type="EMBL" id="PSF34464.1"/>
    </source>
</evidence>
<keyword evidence="3" id="KW-1185">Reference proteome</keyword>
<dbReference type="InterPro" id="IPR004843">
    <property type="entry name" value="Calcineurin-like_PHP"/>
</dbReference>
<dbReference type="GO" id="GO:0008803">
    <property type="term" value="F:bis(5'-nucleosyl)-tetraphosphatase (symmetrical) activity"/>
    <property type="evidence" value="ECO:0007669"/>
    <property type="project" value="TreeGrafter"/>
</dbReference>
<name>A0A2T1LTT4_9CHRO</name>
<dbReference type="GO" id="GO:0110154">
    <property type="term" value="P:RNA decapping"/>
    <property type="evidence" value="ECO:0007669"/>
    <property type="project" value="TreeGrafter"/>
</dbReference>
<reference evidence="2 3" key="2">
    <citation type="submission" date="2018-03" db="EMBL/GenBank/DDBJ databases">
        <authorList>
            <person name="Keele B.F."/>
        </authorList>
    </citation>
    <scope>NUCLEOTIDE SEQUENCE [LARGE SCALE GENOMIC DNA]</scope>
    <source>
        <strain evidence="2 3">CCALA 016</strain>
    </source>
</reference>
<dbReference type="AlphaFoldDB" id="A0A2T1LTT4"/>
<organism evidence="2 3">
    <name type="scientific">Aphanothece hegewaldii CCALA 016</name>
    <dbReference type="NCBI Taxonomy" id="2107694"/>
    <lineage>
        <taxon>Bacteria</taxon>
        <taxon>Bacillati</taxon>
        <taxon>Cyanobacteriota</taxon>
        <taxon>Cyanophyceae</taxon>
        <taxon>Oscillatoriophycideae</taxon>
        <taxon>Chroococcales</taxon>
        <taxon>Aphanothecaceae</taxon>
        <taxon>Aphanothece</taxon>
    </lineage>
</organism>
<dbReference type="GO" id="GO:0005737">
    <property type="term" value="C:cytoplasm"/>
    <property type="evidence" value="ECO:0007669"/>
    <property type="project" value="TreeGrafter"/>
</dbReference>